<evidence type="ECO:0000313" key="1">
    <source>
        <dbReference type="EMBL" id="MBD2845990.1"/>
    </source>
</evidence>
<dbReference type="EMBL" id="JACXIZ010000020">
    <property type="protein sequence ID" value="MBD2845990.1"/>
    <property type="molecule type" value="Genomic_DNA"/>
</dbReference>
<dbReference type="Proteomes" id="UP000621560">
    <property type="component" value="Unassembled WGS sequence"/>
</dbReference>
<protein>
    <submittedName>
        <fullName evidence="1">Uncharacterized protein</fullName>
    </submittedName>
</protein>
<sequence length="64" mass="7546">MRIRLDETNLATFFVVHDCCGIRQLVKEELLLELREIRCMACRRPALRRQINGDWHTTDGATLF</sequence>
<evidence type="ECO:0000313" key="2">
    <source>
        <dbReference type="Proteomes" id="UP000621560"/>
    </source>
</evidence>
<dbReference type="AlphaFoldDB" id="A0A927BUJ0"/>
<dbReference type="RefSeq" id="WP_190918073.1">
    <property type="nucleotide sequence ID" value="NZ_JACXIZ010000020.1"/>
</dbReference>
<name>A0A927BUJ0_9BACL</name>
<accession>A0A927BUJ0</accession>
<gene>
    <name evidence="1" type="ORF">IDH44_12365</name>
</gene>
<comment type="caution">
    <text evidence="1">The sequence shown here is derived from an EMBL/GenBank/DDBJ whole genome shotgun (WGS) entry which is preliminary data.</text>
</comment>
<organism evidence="1 2">
    <name type="scientific">Paenibacillus sabuli</name>
    <dbReference type="NCBI Taxonomy" id="2772509"/>
    <lineage>
        <taxon>Bacteria</taxon>
        <taxon>Bacillati</taxon>
        <taxon>Bacillota</taxon>
        <taxon>Bacilli</taxon>
        <taxon>Bacillales</taxon>
        <taxon>Paenibacillaceae</taxon>
        <taxon>Paenibacillus</taxon>
    </lineage>
</organism>
<reference evidence="1" key="1">
    <citation type="submission" date="2020-09" db="EMBL/GenBank/DDBJ databases">
        <title>A novel bacterium of genus Paenibacillus, isolated from South China Sea.</title>
        <authorList>
            <person name="Huang H."/>
            <person name="Mo K."/>
            <person name="Hu Y."/>
        </authorList>
    </citation>
    <scope>NUCLEOTIDE SEQUENCE</scope>
    <source>
        <strain evidence="1">IB182496</strain>
    </source>
</reference>
<keyword evidence="2" id="KW-1185">Reference proteome</keyword>
<proteinExistence type="predicted"/>